<dbReference type="CDD" id="cd02257">
    <property type="entry name" value="Peptidase_C19"/>
    <property type="match status" value="1"/>
</dbReference>
<keyword evidence="2" id="KW-0347">Helicase</keyword>
<dbReference type="InterPro" id="IPR028889">
    <property type="entry name" value="USP"/>
</dbReference>
<dbReference type="AlphaFoldDB" id="A0A3M7PTS5"/>
<comment type="caution">
    <text evidence="2">The sequence shown here is derived from an EMBL/GenBank/DDBJ whole genome shotgun (WGS) entry which is preliminary data.</text>
</comment>
<keyword evidence="2" id="KW-0378">Hydrolase</keyword>
<dbReference type="Pfam" id="PF20209">
    <property type="entry name" value="DUF6570"/>
    <property type="match status" value="1"/>
</dbReference>
<dbReference type="GO" id="GO:0005634">
    <property type="term" value="C:nucleus"/>
    <property type="evidence" value="ECO:0007669"/>
    <property type="project" value="TreeGrafter"/>
</dbReference>
<reference evidence="2 3" key="1">
    <citation type="journal article" date="2018" name="Sci. Rep.">
        <title>Genomic signatures of local adaptation to the degree of environmental predictability in rotifers.</title>
        <authorList>
            <person name="Franch-Gras L."/>
            <person name="Hahn C."/>
            <person name="Garcia-Roger E.M."/>
            <person name="Carmona M.J."/>
            <person name="Serra M."/>
            <person name="Gomez A."/>
        </authorList>
    </citation>
    <scope>NUCLEOTIDE SEQUENCE [LARGE SCALE GENOMIC DNA]</scope>
    <source>
        <strain evidence="2">HYR1</strain>
    </source>
</reference>
<dbReference type="STRING" id="10195.A0A3M7PTS5"/>
<evidence type="ECO:0000259" key="1">
    <source>
        <dbReference type="PROSITE" id="PS50235"/>
    </source>
</evidence>
<dbReference type="PANTHER" id="PTHR24006">
    <property type="entry name" value="UBIQUITIN CARBOXYL-TERMINAL HYDROLASE"/>
    <property type="match status" value="1"/>
</dbReference>
<dbReference type="GO" id="GO:0005829">
    <property type="term" value="C:cytosol"/>
    <property type="evidence" value="ECO:0007669"/>
    <property type="project" value="TreeGrafter"/>
</dbReference>
<organism evidence="2 3">
    <name type="scientific">Brachionus plicatilis</name>
    <name type="common">Marine rotifer</name>
    <name type="synonym">Brachionus muelleri</name>
    <dbReference type="NCBI Taxonomy" id="10195"/>
    <lineage>
        <taxon>Eukaryota</taxon>
        <taxon>Metazoa</taxon>
        <taxon>Spiralia</taxon>
        <taxon>Gnathifera</taxon>
        <taxon>Rotifera</taxon>
        <taxon>Eurotatoria</taxon>
        <taxon>Monogononta</taxon>
        <taxon>Pseudotrocha</taxon>
        <taxon>Ploima</taxon>
        <taxon>Brachionidae</taxon>
        <taxon>Brachionus</taxon>
    </lineage>
</organism>
<keyword evidence="3" id="KW-1185">Reference proteome</keyword>
<name>A0A3M7PTS5_BRAPC</name>
<dbReference type="Proteomes" id="UP000276133">
    <property type="component" value="Unassembled WGS sequence"/>
</dbReference>
<dbReference type="InterPro" id="IPR001394">
    <property type="entry name" value="Peptidase_C19_UCH"/>
</dbReference>
<proteinExistence type="predicted"/>
<evidence type="ECO:0000313" key="2">
    <source>
        <dbReference type="EMBL" id="RNA02141.1"/>
    </source>
</evidence>
<keyword evidence="2" id="KW-0547">Nucleotide-binding</keyword>
<dbReference type="InterPro" id="IPR046700">
    <property type="entry name" value="DUF6570"/>
</dbReference>
<keyword evidence="2" id="KW-0067">ATP-binding</keyword>
<feature type="domain" description="USP" evidence="1">
    <location>
        <begin position="37"/>
        <end position="377"/>
    </location>
</feature>
<dbReference type="GO" id="GO:0004386">
    <property type="term" value="F:helicase activity"/>
    <property type="evidence" value="ECO:0007669"/>
    <property type="project" value="UniProtKB-KW"/>
</dbReference>
<protein>
    <submittedName>
        <fullName evidence="2">ATP-dependent DNA helicase PIF1</fullName>
        <ecNumber evidence="2">3.4.19.12</ecNumber>
    </submittedName>
</protein>
<gene>
    <name evidence="2" type="ORF">BpHYR1_045361</name>
</gene>
<dbReference type="Gene3D" id="3.90.70.10">
    <property type="entry name" value="Cysteine proteinases"/>
    <property type="match status" value="1"/>
</dbReference>
<dbReference type="GO" id="GO:0004843">
    <property type="term" value="F:cysteine-type deubiquitinase activity"/>
    <property type="evidence" value="ECO:0007669"/>
    <property type="project" value="UniProtKB-EC"/>
</dbReference>
<dbReference type="EC" id="3.4.19.12" evidence="2"/>
<evidence type="ECO:0000313" key="3">
    <source>
        <dbReference type="Proteomes" id="UP000276133"/>
    </source>
</evidence>
<dbReference type="InterPro" id="IPR050164">
    <property type="entry name" value="Peptidase_C19"/>
</dbReference>
<dbReference type="InterPro" id="IPR038765">
    <property type="entry name" value="Papain-like_cys_pep_sf"/>
</dbReference>
<sequence length="857" mass="101213">MSNQLNCAKVNEMNQFLRSNVGHSNFVYNGASYFVGRPIPNMVNTCFVGSVLQCLNSFDKILRRLVEHKFNHQIVYDQNEYQLMDSYVNLVYNGLNQRVKNGQRESKRLFHEFFDKLYESELNQHFIQFQQNDCNEFLTQFFAYIDKCAIEIEIGKRGLRANIDSAIQLESLYETYKFTHNLISQDFLFRTTQQMICSKNSLHVKNLESTNLCLQLPLDSSCKTLDDCLQIFSRNERIEGANCNQCNLNQTFNSKTLISSTNNCLIIVLLRFTIDSSGSVNKRVSPYLDITETLDLTNYVAAGSRSSNALKYNLAGICFHLGETPNSGHITSLVICDVKKVWYYFDDEVVDKFKSLDEFKRKKRESSQAYMLFYKAIENDHIISTSEDEIEVCELQRNVTQDSLMSIQQTPISDKRRIYQVVDSSNERIGSNSLNSMNFSNNNNRMSEEIREKDRNRKRIARLDEDFRSAERIRNKEWNAQARTIEEYRNSQRIRNKEWNAQARTIDEYRNSERIRDREWHVETRTDEEFRGPERARTDEEFRGPERVRDRNWHVEARTDEEFRGPERVRDRNWHDNARSDEEFRNRERENDRINRSERRNNPNFIINSYENGVKNGPTFICVCCGGLYFRRTCVSFICDKNNEFLNLKIYNLKFLNTNEPLWICLTCNKYAKIKKVPTLALSKGLHFPSIDHSLVELNDLEERLCSPRIAFTRIKELCNWDKQKRLIGNVVNIPIDTEQTLTNLLPRQFDQSETIQLKFMRRIDYTNPYYYDKIRPAKILAAMNFLVRTELFKENNIKFSQDFFDKYGLREEERAFIVDDADANFQDKNINWKKELRMVQDASQNLDDSIVDVLKI</sequence>
<dbReference type="SUPFAM" id="SSF54001">
    <property type="entry name" value="Cysteine proteinases"/>
    <property type="match status" value="1"/>
</dbReference>
<dbReference type="GO" id="GO:0016579">
    <property type="term" value="P:protein deubiquitination"/>
    <property type="evidence" value="ECO:0007669"/>
    <property type="project" value="InterPro"/>
</dbReference>
<dbReference type="PANTHER" id="PTHR24006:SF827">
    <property type="entry name" value="UBIQUITIN CARBOXYL-TERMINAL HYDROLASE 34"/>
    <property type="match status" value="1"/>
</dbReference>
<dbReference type="OrthoDB" id="8065238at2759"/>
<dbReference type="Pfam" id="PF00443">
    <property type="entry name" value="UCH"/>
    <property type="match status" value="1"/>
</dbReference>
<dbReference type="EMBL" id="REGN01009028">
    <property type="protein sequence ID" value="RNA02141.1"/>
    <property type="molecule type" value="Genomic_DNA"/>
</dbReference>
<accession>A0A3M7PTS5</accession>
<dbReference type="PROSITE" id="PS50235">
    <property type="entry name" value="USP_3"/>
    <property type="match status" value="1"/>
</dbReference>